<keyword evidence="5" id="KW-1185">Reference proteome</keyword>
<dbReference type="PANTHER" id="PTHR43968:SF6">
    <property type="entry name" value="GLUTATHIONE S-TRANSFERASE OMEGA"/>
    <property type="match status" value="1"/>
</dbReference>
<dbReference type="EMBL" id="KQ474074">
    <property type="protein sequence ID" value="KPV77328.1"/>
    <property type="molecule type" value="Genomic_DNA"/>
</dbReference>
<dbReference type="SFLD" id="SFLDG00358">
    <property type="entry name" value="Main_(cytGST)"/>
    <property type="match status" value="1"/>
</dbReference>
<dbReference type="PROSITE" id="PS50405">
    <property type="entry name" value="GST_CTER"/>
    <property type="match status" value="1"/>
</dbReference>
<dbReference type="OMA" id="YPEDHAK"/>
<name>A0A194S9C0_RHOGW</name>
<dbReference type="PANTHER" id="PTHR43968">
    <property type="match status" value="1"/>
</dbReference>
<evidence type="ECO:0000256" key="1">
    <source>
        <dbReference type="ARBA" id="ARBA00023002"/>
    </source>
</evidence>
<dbReference type="OrthoDB" id="202840at2759"/>
<dbReference type="RefSeq" id="XP_018273377.1">
    <property type="nucleotide sequence ID" value="XM_018418835.1"/>
</dbReference>
<dbReference type="SUPFAM" id="SSF47616">
    <property type="entry name" value="GST C-terminal domain-like"/>
    <property type="match status" value="1"/>
</dbReference>
<dbReference type="Gene3D" id="3.40.30.10">
    <property type="entry name" value="Glutaredoxin"/>
    <property type="match status" value="1"/>
</dbReference>
<dbReference type="InterPro" id="IPR040079">
    <property type="entry name" value="Glutathione_S-Trfase"/>
</dbReference>
<proteinExistence type="predicted"/>
<dbReference type="GO" id="GO:0005737">
    <property type="term" value="C:cytoplasm"/>
    <property type="evidence" value="ECO:0007669"/>
    <property type="project" value="InterPro"/>
</dbReference>
<dbReference type="SFLD" id="SFLDS00019">
    <property type="entry name" value="Glutathione_Transferase_(cytos"/>
    <property type="match status" value="1"/>
</dbReference>
<dbReference type="GO" id="GO:0045174">
    <property type="term" value="F:glutathione dehydrogenase (ascorbate) activity"/>
    <property type="evidence" value="ECO:0007669"/>
    <property type="project" value="UniProtKB-ARBA"/>
</dbReference>
<dbReference type="InterPro" id="IPR004045">
    <property type="entry name" value="Glutathione_S-Trfase_N"/>
</dbReference>
<dbReference type="Pfam" id="PF13410">
    <property type="entry name" value="GST_C_2"/>
    <property type="match status" value="1"/>
</dbReference>
<dbReference type="InterPro" id="IPR036249">
    <property type="entry name" value="Thioredoxin-like_sf"/>
</dbReference>
<dbReference type="GeneID" id="28979282"/>
<evidence type="ECO:0000259" key="2">
    <source>
        <dbReference type="PROSITE" id="PS50404"/>
    </source>
</evidence>
<dbReference type="InterPro" id="IPR005442">
    <property type="entry name" value="GST_omega"/>
</dbReference>
<feature type="domain" description="GST C-terminal" evidence="3">
    <location>
        <begin position="97"/>
        <end position="227"/>
    </location>
</feature>
<evidence type="ECO:0000259" key="3">
    <source>
        <dbReference type="PROSITE" id="PS50405"/>
    </source>
</evidence>
<dbReference type="STRING" id="578459.A0A194S9C0"/>
<dbReference type="PRINTS" id="PR01625">
    <property type="entry name" value="GSTRNSFRASEO"/>
</dbReference>
<dbReference type="Gene3D" id="1.20.1050.10">
    <property type="match status" value="1"/>
</dbReference>
<organism evidence="4 5">
    <name type="scientific">Rhodotorula graminis (strain WP1)</name>
    <dbReference type="NCBI Taxonomy" id="578459"/>
    <lineage>
        <taxon>Eukaryota</taxon>
        <taxon>Fungi</taxon>
        <taxon>Dikarya</taxon>
        <taxon>Basidiomycota</taxon>
        <taxon>Pucciniomycotina</taxon>
        <taxon>Microbotryomycetes</taxon>
        <taxon>Sporidiobolales</taxon>
        <taxon>Sporidiobolaceae</taxon>
        <taxon>Rhodotorula</taxon>
    </lineage>
</organism>
<gene>
    <name evidence="4" type="ORF">RHOBADRAFT_65970</name>
</gene>
<dbReference type="InterPro" id="IPR010987">
    <property type="entry name" value="Glutathione-S-Trfase_C-like"/>
</dbReference>
<reference evidence="4 5" key="1">
    <citation type="journal article" date="2015" name="Front. Microbiol.">
        <title>Genome sequence of the plant growth promoting endophytic yeast Rhodotorula graminis WP1.</title>
        <authorList>
            <person name="Firrincieli A."/>
            <person name="Otillar R."/>
            <person name="Salamov A."/>
            <person name="Schmutz J."/>
            <person name="Khan Z."/>
            <person name="Redman R.S."/>
            <person name="Fleck N.D."/>
            <person name="Lindquist E."/>
            <person name="Grigoriev I.V."/>
            <person name="Doty S.L."/>
        </authorList>
    </citation>
    <scope>NUCLEOTIDE SEQUENCE [LARGE SCALE GENOMIC DNA]</scope>
    <source>
        <strain evidence="4 5">WP1</strain>
    </source>
</reference>
<sequence length="235" mass="26044">MVQPLTIYSARICPWAQRATLALHEVGAYANKQVEHVEIDLQNKPEWYASKVNPASKVPVISVGKEGAADQVNIPESGVLLELVADLFPEAGLSPADPVQRAEARYFAQRYTDVVTSAMYQITMHGKPEAGATLLEGVTEIQSLLNRHQGTFLLGDKLSIGDLAVAPFIGRIYTLGKAGLIPDETFSKLASDSKYEPFRKYHEALTSRPSWKETFDDEYIVEKMKARLEAHKAQK</sequence>
<dbReference type="Pfam" id="PF13417">
    <property type="entry name" value="GST_N_3"/>
    <property type="match status" value="1"/>
</dbReference>
<protein>
    <recommendedName>
        <fullName evidence="6">GST N-terminal domain-containing protein</fullName>
    </recommendedName>
</protein>
<dbReference type="InterPro" id="IPR036282">
    <property type="entry name" value="Glutathione-S-Trfase_C_sf"/>
</dbReference>
<evidence type="ECO:0000313" key="4">
    <source>
        <dbReference type="EMBL" id="KPV77328.1"/>
    </source>
</evidence>
<evidence type="ECO:0000313" key="5">
    <source>
        <dbReference type="Proteomes" id="UP000053890"/>
    </source>
</evidence>
<evidence type="ECO:0008006" key="6">
    <source>
        <dbReference type="Google" id="ProtNLM"/>
    </source>
</evidence>
<accession>A0A194S9C0</accession>
<feature type="domain" description="GST N-terminal" evidence="2">
    <location>
        <begin position="3"/>
        <end position="92"/>
    </location>
</feature>
<dbReference type="PROSITE" id="PS50404">
    <property type="entry name" value="GST_NTER"/>
    <property type="match status" value="1"/>
</dbReference>
<dbReference type="GO" id="GO:0004364">
    <property type="term" value="F:glutathione transferase activity"/>
    <property type="evidence" value="ECO:0007669"/>
    <property type="project" value="InterPro"/>
</dbReference>
<dbReference type="Proteomes" id="UP000053890">
    <property type="component" value="Unassembled WGS sequence"/>
</dbReference>
<dbReference type="InterPro" id="IPR050983">
    <property type="entry name" value="GST_Omega/HSP26"/>
</dbReference>
<keyword evidence="1" id="KW-0560">Oxidoreductase</keyword>
<dbReference type="AlphaFoldDB" id="A0A194S9C0"/>
<dbReference type="SUPFAM" id="SSF52833">
    <property type="entry name" value="Thioredoxin-like"/>
    <property type="match status" value="1"/>
</dbReference>